<feature type="compositionally biased region" description="Acidic residues" evidence="11">
    <location>
        <begin position="1395"/>
        <end position="1419"/>
    </location>
</feature>
<sequence>MVNGKQGYFKNEMDLALFDVIRAGKLRPVRCLFHAVIENGRPVCLIGVKANMFKPEQVGKRTRYTYAKINEVIKMPHLLDIQRKSYEWFLESGLQNIFNDISPIKDNSGNLVLSFEGFSLGEPKYDINECKNRDATYAAPLRVNIRLVNNDPENMDIKEQEVFMGDFPLMTDTGTFIINGAERVIVSQLVRSPGVYYGKEIDTMGNRLYESTVIPNRGAWIELETDASEVVSVRIDRNRKLPATVLVRALGWDTNESILDLFWNGETGEDGLPVYDERIVRTLEKDTTQSADEALVEIYKKLRPGEPPTVESARNLFDNLFFDARRYDLARVGRYKLNKKLGWRQRMLGQTLAQPIVDTETGEIILDAGVQVSEEQLGVVAESHVFDGEGFAEFYIQNSDGTSSKVICNNCNLPYEHRTVTREDMIANISYLLNLMDGAGHTDDIDHLGNRRLRCVGELLQNQFRIGLTRMERVVRERMTIQEIESITPQALINIRPVVAAIKEFFGSSQLSQFMDQTNPLAELTHKRRLSALGPGGLSRERAGFEVRDVHHSHYGRMCPIETPEGPNIGLINSLSNYAKVNEFGFIEAPYRRVEKIYGKGKEADTVVKVRVSDSVVYMTADEEEGMTIAQANSPIDADGYFMEDHVACRRGHDVLEVTPDKVDYMDVSPKEVVSIGTAMIPFLENDDANRALMGANMQRQAVPLLRAQAPLVGTGMEYTAATDSGVCVLARESGKVVRCWGNEIHVLRDSDGRVDTYRLNKFLRSNQSTCFNQKPIVNRGDHVVKGQVLADGPATDGGELALGYNVLVAFMPWEGYNYEDAILLSEELCKEDIYTSIHIEEYECDARDTKLGAEEITRELPNTGDDTLRNLDEDGIICIGAEVHPGDILVGKATPKGETELTPEERLLRAIFGDKEREVRDTSLRVPHGESGKVVDVKVFTRENGDELQPGVNKLVRVYIAQKRKIHEGDKMAGRHGNKGVVSRVMRKEDMPFLPDGTPVQIVLNPLGVPSRMNIGQVLETHLGWAVQGLGMKIKETDLHIQNVLKEARTDSSYWDEIEAVRDLYGEIEALEAKVTEDVTVDHFDENEKIIDLKAKILKHIEKAAQKKFKVMGGEARYQELKALEAKYNALHMEYFDSEEEAAEMDPALVEELAAIDKVKNTLNDIESAEAKRVEIRKALEGLGYDYEKYGMPKPDVAGIHIATPVFDGAHEKDVFETLAIAGRPDDGKTVLYDGRTGEPMDNRVTVGYVYMLKLHHLVDDKIHARSTGPYSLVTQQPLGGKAQFGGQRFGEMEVWALEAYGAAYTLQELLTVKSDDVVGRVKAYEKIVKGENIPEPGVPESFKVLLKELQSIGLDVKILNEDQEEVVMKELDDEDEAVETGIEDVMDGSAVETDEVTVVEPEAEEEAPADNGGEDDILSQLAYPMDQSSDDED</sequence>
<dbReference type="Gene3D" id="2.30.150.10">
    <property type="entry name" value="DNA-directed RNA polymerase, beta subunit, external 1 domain"/>
    <property type="match status" value="1"/>
</dbReference>
<dbReference type="FunFam" id="3.90.1800.10:FF:000001">
    <property type="entry name" value="DNA-directed RNA polymerase subunit beta"/>
    <property type="match status" value="1"/>
</dbReference>
<feature type="domain" description="RNA polymerase Rpb2" evidence="14">
    <location>
        <begin position="416"/>
        <end position="454"/>
    </location>
</feature>
<keyword evidence="10" id="KW-0175">Coiled coil</keyword>
<evidence type="ECO:0000259" key="12">
    <source>
        <dbReference type="Pfam" id="PF00562"/>
    </source>
</evidence>
<dbReference type="InterPro" id="IPR007644">
    <property type="entry name" value="RNA_pol_bsu_protrusion"/>
</dbReference>
<evidence type="ECO:0000256" key="9">
    <source>
        <dbReference type="RuleBase" id="RU363031"/>
    </source>
</evidence>
<dbReference type="HAMAP" id="MF_01321">
    <property type="entry name" value="RNApol_bact_RpoB"/>
    <property type="match status" value="1"/>
</dbReference>
<dbReference type="Pfam" id="PF04563">
    <property type="entry name" value="RNA_pol_Rpb2_1"/>
    <property type="match status" value="1"/>
</dbReference>
<dbReference type="InterPro" id="IPR007642">
    <property type="entry name" value="RNA_pol_Rpb2_2"/>
</dbReference>
<comment type="catalytic activity">
    <reaction evidence="6 7 9">
        <text>RNA(n) + a ribonucleoside 5'-triphosphate = RNA(n+1) + diphosphate</text>
        <dbReference type="Rhea" id="RHEA:21248"/>
        <dbReference type="Rhea" id="RHEA-COMP:14527"/>
        <dbReference type="Rhea" id="RHEA-COMP:17342"/>
        <dbReference type="ChEBI" id="CHEBI:33019"/>
        <dbReference type="ChEBI" id="CHEBI:61557"/>
        <dbReference type="ChEBI" id="CHEBI:140395"/>
        <dbReference type="EC" id="2.7.7.6"/>
    </reaction>
</comment>
<evidence type="ECO:0000256" key="1">
    <source>
        <dbReference type="ARBA" id="ARBA00004026"/>
    </source>
</evidence>
<keyword evidence="4 7" id="KW-0548">Nucleotidyltransferase</keyword>
<keyword evidence="5 7" id="KW-0804">Transcription</keyword>
<evidence type="ECO:0000259" key="13">
    <source>
        <dbReference type="Pfam" id="PF04560"/>
    </source>
</evidence>
<feature type="domain" description="RNA polymerase Rpb2" evidence="16">
    <location>
        <begin position="513"/>
        <end position="581"/>
    </location>
</feature>
<evidence type="ECO:0000313" key="19">
    <source>
        <dbReference type="Proteomes" id="UP000214973"/>
    </source>
</evidence>
<proteinExistence type="inferred from homology"/>
<dbReference type="NCBIfam" id="NF001616">
    <property type="entry name" value="PRK00405.1"/>
    <property type="match status" value="1"/>
</dbReference>
<dbReference type="GO" id="GO:0003899">
    <property type="term" value="F:DNA-directed RNA polymerase activity"/>
    <property type="evidence" value="ECO:0007669"/>
    <property type="project" value="UniProtKB-UniRule"/>
</dbReference>
<dbReference type="Gene3D" id="2.40.50.150">
    <property type="match status" value="1"/>
</dbReference>
<feature type="domain" description="RNA polymerase Rpb2" evidence="14">
    <location>
        <begin position="191"/>
        <end position="344"/>
    </location>
</feature>
<dbReference type="Pfam" id="PF04565">
    <property type="entry name" value="RNA_pol_Rpb2_3"/>
    <property type="match status" value="1"/>
</dbReference>
<keyword evidence="3 7" id="KW-0808">Transferase</keyword>
<evidence type="ECO:0000256" key="7">
    <source>
        <dbReference type="HAMAP-Rule" id="MF_01321"/>
    </source>
</evidence>
<comment type="function">
    <text evidence="1 7 9">DNA-dependent RNA polymerase catalyzes the transcription of DNA into RNA using the four ribonucleoside triphosphates as substrates.</text>
</comment>
<evidence type="ECO:0000256" key="5">
    <source>
        <dbReference type="ARBA" id="ARBA00023163"/>
    </source>
</evidence>
<dbReference type="GO" id="GO:0003677">
    <property type="term" value="F:DNA binding"/>
    <property type="evidence" value="ECO:0007669"/>
    <property type="project" value="UniProtKB-UniRule"/>
</dbReference>
<evidence type="ECO:0000256" key="2">
    <source>
        <dbReference type="ARBA" id="ARBA00022478"/>
    </source>
</evidence>
<comment type="subunit">
    <text evidence="7 9">The RNAP catalytic core consists of 2 alpha, 1 beta, 1 beta' and 1 omega subunit. When a sigma factor is associated with the core the holoenzyme is formed, which can initiate transcription.</text>
</comment>
<evidence type="ECO:0000313" key="18">
    <source>
        <dbReference type="EMBL" id="SNV73190.1"/>
    </source>
</evidence>
<dbReference type="Proteomes" id="UP000214973">
    <property type="component" value="Chromosome 1"/>
</dbReference>
<dbReference type="GO" id="GO:0000428">
    <property type="term" value="C:DNA-directed RNA polymerase complex"/>
    <property type="evidence" value="ECO:0007669"/>
    <property type="project" value="UniProtKB-KW"/>
</dbReference>
<keyword evidence="19" id="KW-1185">Reference proteome</keyword>
<dbReference type="InterPro" id="IPR010243">
    <property type="entry name" value="RNA_pol_bsu_bac"/>
</dbReference>
<feature type="domain" description="RNA polymerase Rpb2" evidence="13">
    <location>
        <begin position="1287"/>
        <end position="1362"/>
    </location>
</feature>
<comment type="similarity">
    <text evidence="7 8">Belongs to the RNA polymerase beta chain family.</text>
</comment>
<feature type="domain" description="DNA-directed RNA polymerase beta subunit external 1" evidence="17">
    <location>
        <begin position="607"/>
        <end position="669"/>
    </location>
</feature>
<dbReference type="InterPro" id="IPR007121">
    <property type="entry name" value="RNA_pol_bsu_CS"/>
</dbReference>
<dbReference type="InterPro" id="IPR037034">
    <property type="entry name" value="RNA_pol_Rpb2_2_sf"/>
</dbReference>
<dbReference type="GO" id="GO:0032549">
    <property type="term" value="F:ribonucleoside binding"/>
    <property type="evidence" value="ECO:0007669"/>
    <property type="project" value="InterPro"/>
</dbReference>
<feature type="domain" description="RNA polymerase beta subunit protrusion" evidence="15">
    <location>
        <begin position="78"/>
        <end position="498"/>
    </location>
</feature>
<evidence type="ECO:0000259" key="14">
    <source>
        <dbReference type="Pfam" id="PF04561"/>
    </source>
</evidence>
<reference evidence="18 19" key="1">
    <citation type="submission" date="2017-06" db="EMBL/GenBank/DDBJ databases">
        <authorList>
            <consortium name="Pathogen Informatics"/>
        </authorList>
    </citation>
    <scope>NUCLEOTIDE SEQUENCE [LARGE SCALE GENOMIC DNA]</scope>
    <source>
        <strain evidence="18 19">NCTC12018</strain>
    </source>
</reference>
<dbReference type="PANTHER" id="PTHR20856">
    <property type="entry name" value="DNA-DIRECTED RNA POLYMERASE I SUBUNIT 2"/>
    <property type="match status" value="1"/>
</dbReference>
<feature type="coiled-coil region" evidence="10">
    <location>
        <begin position="1122"/>
        <end position="1180"/>
    </location>
</feature>
<dbReference type="EC" id="2.7.7.6" evidence="7 9"/>
<name>A0A239ZQP5_9FIRM</name>
<dbReference type="InterPro" id="IPR019462">
    <property type="entry name" value="DNA-dir_RNA_pol_bsu_external_1"/>
</dbReference>
<dbReference type="GO" id="GO:0006351">
    <property type="term" value="P:DNA-templated transcription"/>
    <property type="evidence" value="ECO:0007669"/>
    <property type="project" value="UniProtKB-UniRule"/>
</dbReference>
<evidence type="ECO:0000256" key="3">
    <source>
        <dbReference type="ARBA" id="ARBA00022679"/>
    </source>
</evidence>
<dbReference type="Gene3D" id="2.40.50.100">
    <property type="match status" value="1"/>
</dbReference>
<accession>A0A239ZQP5</accession>
<dbReference type="InterPro" id="IPR015712">
    <property type="entry name" value="DNA-dir_RNA_pol_su2"/>
</dbReference>
<evidence type="ECO:0000259" key="16">
    <source>
        <dbReference type="Pfam" id="PF04565"/>
    </source>
</evidence>
<dbReference type="PROSITE" id="PS01166">
    <property type="entry name" value="RNA_POL_BETA"/>
    <property type="match status" value="1"/>
</dbReference>
<dbReference type="Gene3D" id="3.90.1100.10">
    <property type="match status" value="1"/>
</dbReference>
<dbReference type="InterPro" id="IPR007641">
    <property type="entry name" value="RNA_pol_Rpb2_7"/>
</dbReference>
<dbReference type="InterPro" id="IPR007645">
    <property type="entry name" value="RNA_pol_Rpb2_3"/>
</dbReference>
<gene>
    <name evidence="7 18" type="primary">rpoB</name>
    <name evidence="18" type="ORF">SAMEA44547418_01596</name>
</gene>
<evidence type="ECO:0000259" key="17">
    <source>
        <dbReference type="Pfam" id="PF10385"/>
    </source>
</evidence>
<dbReference type="Pfam" id="PF04560">
    <property type="entry name" value="RNA_pol_Rpb2_7"/>
    <property type="match status" value="1"/>
</dbReference>
<dbReference type="Pfam" id="PF00562">
    <property type="entry name" value="RNA_pol_Rpb2_6"/>
    <property type="match status" value="1"/>
</dbReference>
<dbReference type="Gene3D" id="3.90.1110.10">
    <property type="entry name" value="RNA polymerase Rpb2, domain 2"/>
    <property type="match status" value="1"/>
</dbReference>
<dbReference type="InterPro" id="IPR037033">
    <property type="entry name" value="DNA-dir_RNAP_su2_hyb_sf"/>
</dbReference>
<dbReference type="NCBIfam" id="TIGR02013">
    <property type="entry name" value="rpoB"/>
    <property type="match status" value="1"/>
</dbReference>
<feature type="domain" description="DNA-directed RNA polymerase subunit 2 hybrid-binding" evidence="12">
    <location>
        <begin position="752"/>
        <end position="1285"/>
    </location>
</feature>
<dbReference type="SUPFAM" id="SSF64484">
    <property type="entry name" value="beta and beta-prime subunits of DNA dependent RNA-polymerase"/>
    <property type="match status" value="2"/>
</dbReference>
<evidence type="ECO:0000256" key="8">
    <source>
        <dbReference type="RuleBase" id="RU000434"/>
    </source>
</evidence>
<dbReference type="InterPro" id="IPR042107">
    <property type="entry name" value="DNA-dir_RNA_pol_bsu_ext_1_sf"/>
</dbReference>
<dbReference type="EMBL" id="LT906470">
    <property type="protein sequence ID" value="SNV73190.1"/>
    <property type="molecule type" value="Genomic_DNA"/>
</dbReference>
<dbReference type="InterPro" id="IPR014724">
    <property type="entry name" value="RNA_pol_RPB2_OB-fold"/>
</dbReference>
<evidence type="ECO:0000259" key="15">
    <source>
        <dbReference type="Pfam" id="PF04563"/>
    </source>
</evidence>
<protein>
    <recommendedName>
        <fullName evidence="7 9">DNA-directed RNA polymerase subunit beta</fullName>
        <shortName evidence="7">RNAP subunit beta</shortName>
        <ecNumber evidence="7 9">2.7.7.6</ecNumber>
    </recommendedName>
    <alternativeName>
        <fullName evidence="7">RNA polymerase subunit beta</fullName>
    </alternativeName>
    <alternativeName>
        <fullName evidence="7">Transcriptase subunit beta</fullName>
    </alternativeName>
</protein>
<evidence type="ECO:0000256" key="4">
    <source>
        <dbReference type="ARBA" id="ARBA00022695"/>
    </source>
</evidence>
<dbReference type="Pfam" id="PF10385">
    <property type="entry name" value="RNA_pol_Rpb2_45"/>
    <property type="match status" value="1"/>
</dbReference>
<dbReference type="Gene3D" id="3.90.1800.10">
    <property type="entry name" value="RNA polymerase alpha subunit dimerisation domain"/>
    <property type="match status" value="1"/>
</dbReference>
<dbReference type="InterPro" id="IPR007120">
    <property type="entry name" value="DNA-dir_RNAP_su2_dom"/>
</dbReference>
<evidence type="ECO:0000256" key="10">
    <source>
        <dbReference type="SAM" id="Coils"/>
    </source>
</evidence>
<keyword evidence="2 7" id="KW-0240">DNA-directed RNA polymerase</keyword>
<dbReference type="Gene3D" id="2.40.270.10">
    <property type="entry name" value="DNA-directed RNA polymerase, subunit 2, domain 6"/>
    <property type="match status" value="1"/>
</dbReference>
<organism evidence="18 19">
    <name type="scientific">Veillonella rodentium</name>
    <dbReference type="NCBI Taxonomy" id="248315"/>
    <lineage>
        <taxon>Bacteria</taxon>
        <taxon>Bacillati</taxon>
        <taxon>Bacillota</taxon>
        <taxon>Negativicutes</taxon>
        <taxon>Veillonellales</taxon>
        <taxon>Veillonellaceae</taxon>
        <taxon>Veillonella</taxon>
    </lineage>
</organism>
<dbReference type="KEGG" id="vrm:44547418_01596"/>
<dbReference type="Pfam" id="PF04561">
    <property type="entry name" value="RNA_pol_Rpb2_2"/>
    <property type="match status" value="2"/>
</dbReference>
<evidence type="ECO:0000256" key="11">
    <source>
        <dbReference type="SAM" id="MobiDB-lite"/>
    </source>
</evidence>
<feature type="region of interest" description="Disordered" evidence="11">
    <location>
        <begin position="1395"/>
        <end position="1435"/>
    </location>
</feature>
<evidence type="ECO:0000256" key="6">
    <source>
        <dbReference type="ARBA" id="ARBA00048552"/>
    </source>
</evidence>
<dbReference type="CDD" id="cd00653">
    <property type="entry name" value="RNA_pol_B_RPB2"/>
    <property type="match status" value="1"/>
</dbReference>